<name>A0ABR4G728_9EURO</name>
<organism evidence="3 4">
    <name type="scientific">Aspergillus keveii</name>
    <dbReference type="NCBI Taxonomy" id="714993"/>
    <lineage>
        <taxon>Eukaryota</taxon>
        <taxon>Fungi</taxon>
        <taxon>Dikarya</taxon>
        <taxon>Ascomycota</taxon>
        <taxon>Pezizomycotina</taxon>
        <taxon>Eurotiomycetes</taxon>
        <taxon>Eurotiomycetidae</taxon>
        <taxon>Eurotiales</taxon>
        <taxon>Aspergillaceae</taxon>
        <taxon>Aspergillus</taxon>
        <taxon>Aspergillus subgen. Nidulantes</taxon>
    </lineage>
</organism>
<dbReference type="Gene3D" id="3.40.50.12780">
    <property type="entry name" value="N-terminal domain of ligase-like"/>
    <property type="match status" value="1"/>
</dbReference>
<comment type="caution">
    <text evidence="3">The sequence shown here is derived from an EMBL/GenBank/DDBJ whole genome shotgun (WGS) entry which is preliminary data.</text>
</comment>
<dbReference type="PROSITE" id="PS00455">
    <property type="entry name" value="AMP_BINDING"/>
    <property type="match status" value="1"/>
</dbReference>
<feature type="domain" description="AMP-binding enzyme C-terminal" evidence="2">
    <location>
        <begin position="467"/>
        <end position="545"/>
    </location>
</feature>
<dbReference type="InterPro" id="IPR042099">
    <property type="entry name" value="ANL_N_sf"/>
</dbReference>
<evidence type="ECO:0008006" key="5">
    <source>
        <dbReference type="Google" id="ProtNLM"/>
    </source>
</evidence>
<accession>A0ABR4G728</accession>
<dbReference type="Proteomes" id="UP001610563">
    <property type="component" value="Unassembled WGS sequence"/>
</dbReference>
<dbReference type="EMBL" id="JBFTWV010000040">
    <property type="protein sequence ID" value="KAL2794828.1"/>
    <property type="molecule type" value="Genomic_DNA"/>
</dbReference>
<dbReference type="InterPro" id="IPR025110">
    <property type="entry name" value="AMP-bd_C"/>
</dbReference>
<evidence type="ECO:0000313" key="3">
    <source>
        <dbReference type="EMBL" id="KAL2794828.1"/>
    </source>
</evidence>
<dbReference type="Pfam" id="PF13193">
    <property type="entry name" value="AMP-binding_C"/>
    <property type="match status" value="1"/>
</dbReference>
<gene>
    <name evidence="3" type="ORF">BJX66DRAFT_337438</name>
</gene>
<dbReference type="SUPFAM" id="SSF56801">
    <property type="entry name" value="Acetyl-CoA synthetase-like"/>
    <property type="match status" value="1"/>
</dbReference>
<dbReference type="InterPro" id="IPR020845">
    <property type="entry name" value="AMP-binding_CS"/>
</dbReference>
<protein>
    <recommendedName>
        <fullName evidence="5">4-coumarate-CoA ligase</fullName>
    </recommendedName>
</protein>
<dbReference type="InterPro" id="IPR000873">
    <property type="entry name" value="AMP-dep_synth/lig_dom"/>
</dbReference>
<evidence type="ECO:0000259" key="1">
    <source>
        <dbReference type="Pfam" id="PF00501"/>
    </source>
</evidence>
<keyword evidence="4" id="KW-1185">Reference proteome</keyword>
<proteinExistence type="predicted"/>
<dbReference type="Gene3D" id="3.30.300.30">
    <property type="match status" value="1"/>
</dbReference>
<dbReference type="PANTHER" id="PTHR24096:SF194">
    <property type="entry name" value="AMP-DEPENDENT SYNTHETASE_LIGASE DOMAIN-CONTAINING PROTEIN"/>
    <property type="match status" value="1"/>
</dbReference>
<dbReference type="CDD" id="cd05911">
    <property type="entry name" value="Firefly_Luc_like"/>
    <property type="match status" value="1"/>
</dbReference>
<dbReference type="Pfam" id="PF00501">
    <property type="entry name" value="AMP-binding"/>
    <property type="match status" value="1"/>
</dbReference>
<sequence length="566" mass="62199">MTSIYTSPFPSLSIPKTNLLTYLYPPNTTASSTPLWIDASDPTKCLSPRQALSWVRRLAAGLDKLHIPKATVVLIFTPNHIFVPVAYQGIVGSGRIFCGANPAYTQFEVEHQLRDTGASVILVHPSLVSTAVKAAESVGLSRERIFLFSDDATDQHCEAYPDISDWKRMIGSESEGTAWKWDEFPGETSAAAASASTTIATVNYSSGTTGMPKGVCCSHYNLIANAEQTIFMRDQGTAHAVVSASRPQERWIGFLPLYHAYGQLYACIMAPKLSIPVYIMQKFVFADFLSTIQTFRITHLQVAPPILIMLDKRPETASYDLSSVRNILCGAAPLSRDLQNRIQTRFKGTNVVQGWGMTEVTCGAMHVPGGHYDESGSVGMLDPNCEARLLDEDGNPVAPGEAGELYIRGPNICLGYWKNETATKDSFDSHGWLRTGDVMRVEGDRFWVVDRKKELIKVNALQVSPAELEAVLLGHEGIADVGVVGIIGGDGEERPRAYVQVREEGRGRLTEEDVQGFMRERVAKHKLLTGGVMFVEEVPRLASGKLHRKVLKEWAKRDAAGLRAKL</sequence>
<evidence type="ECO:0000313" key="4">
    <source>
        <dbReference type="Proteomes" id="UP001610563"/>
    </source>
</evidence>
<dbReference type="PANTHER" id="PTHR24096">
    <property type="entry name" value="LONG-CHAIN-FATTY-ACID--COA LIGASE"/>
    <property type="match status" value="1"/>
</dbReference>
<evidence type="ECO:0000259" key="2">
    <source>
        <dbReference type="Pfam" id="PF13193"/>
    </source>
</evidence>
<dbReference type="InterPro" id="IPR045851">
    <property type="entry name" value="AMP-bd_C_sf"/>
</dbReference>
<reference evidence="3 4" key="1">
    <citation type="submission" date="2024-07" db="EMBL/GenBank/DDBJ databases">
        <title>Section-level genome sequencing and comparative genomics of Aspergillus sections Usti and Cavernicolus.</title>
        <authorList>
            <consortium name="Lawrence Berkeley National Laboratory"/>
            <person name="Nybo J.L."/>
            <person name="Vesth T.C."/>
            <person name="Theobald S."/>
            <person name="Frisvad J.C."/>
            <person name="Larsen T.O."/>
            <person name="Kjaerboelling I."/>
            <person name="Rothschild-Mancinelli K."/>
            <person name="Lyhne E.K."/>
            <person name="Kogle M.E."/>
            <person name="Barry K."/>
            <person name="Clum A."/>
            <person name="Na H."/>
            <person name="Ledsgaard L."/>
            <person name="Lin J."/>
            <person name="Lipzen A."/>
            <person name="Kuo A."/>
            <person name="Riley R."/>
            <person name="Mondo S."/>
            <person name="Labutti K."/>
            <person name="Haridas S."/>
            <person name="Pangalinan J."/>
            <person name="Salamov A.A."/>
            <person name="Simmons B.A."/>
            <person name="Magnuson J.K."/>
            <person name="Chen J."/>
            <person name="Drula E."/>
            <person name="Henrissat B."/>
            <person name="Wiebenga A."/>
            <person name="Lubbers R.J."/>
            <person name="Gomes A.C."/>
            <person name="Makela M.R."/>
            <person name="Stajich J."/>
            <person name="Grigoriev I.V."/>
            <person name="Mortensen U.H."/>
            <person name="De Vries R.P."/>
            <person name="Baker S.E."/>
            <person name="Andersen M.R."/>
        </authorList>
    </citation>
    <scope>NUCLEOTIDE SEQUENCE [LARGE SCALE GENOMIC DNA]</scope>
    <source>
        <strain evidence="3 4">CBS 209.92</strain>
    </source>
</reference>
<feature type="domain" description="AMP-dependent synthetase/ligase" evidence="1">
    <location>
        <begin position="44"/>
        <end position="417"/>
    </location>
</feature>